<comment type="caution">
    <text evidence="5">The sequence shown here is derived from an EMBL/GenBank/DDBJ whole genome shotgun (WGS) entry which is preliminary data.</text>
</comment>
<evidence type="ECO:0000256" key="2">
    <source>
        <dbReference type="ARBA" id="ARBA00019992"/>
    </source>
</evidence>
<comment type="similarity">
    <text evidence="1">Belongs to the TTC38 family.</text>
</comment>
<organism evidence="5 6">
    <name type="scientific">Pseudolycoriella hygida</name>
    <dbReference type="NCBI Taxonomy" id="35572"/>
    <lineage>
        <taxon>Eukaryota</taxon>
        <taxon>Metazoa</taxon>
        <taxon>Ecdysozoa</taxon>
        <taxon>Arthropoda</taxon>
        <taxon>Hexapoda</taxon>
        <taxon>Insecta</taxon>
        <taxon>Pterygota</taxon>
        <taxon>Neoptera</taxon>
        <taxon>Endopterygota</taxon>
        <taxon>Diptera</taxon>
        <taxon>Nematocera</taxon>
        <taxon>Sciaroidea</taxon>
        <taxon>Sciaridae</taxon>
        <taxon>Pseudolycoriella</taxon>
    </lineage>
</organism>
<evidence type="ECO:0000256" key="3">
    <source>
        <dbReference type="ARBA" id="ARBA00022737"/>
    </source>
</evidence>
<dbReference type="PANTHER" id="PTHR16263">
    <property type="entry name" value="TETRATRICOPEPTIDE REPEAT PROTEIN 38"/>
    <property type="match status" value="1"/>
</dbReference>
<keyword evidence="6" id="KW-1185">Reference proteome</keyword>
<evidence type="ECO:0000256" key="1">
    <source>
        <dbReference type="ARBA" id="ARBA00005857"/>
    </source>
</evidence>
<evidence type="ECO:0000256" key="4">
    <source>
        <dbReference type="ARBA" id="ARBA00022803"/>
    </source>
</evidence>
<dbReference type="OrthoDB" id="1427555at2759"/>
<dbReference type="AlphaFoldDB" id="A0A9Q0S232"/>
<gene>
    <name evidence="5" type="primary">ttc38</name>
    <name evidence="5" type="ORF">Bhyg_06639</name>
</gene>
<dbReference type="SUPFAM" id="SSF48452">
    <property type="entry name" value="TPR-like"/>
    <property type="match status" value="1"/>
</dbReference>
<dbReference type="Gene3D" id="1.25.40.10">
    <property type="entry name" value="Tetratricopeptide repeat domain"/>
    <property type="match status" value="1"/>
</dbReference>
<sequence length="450" mass="51662">MREIHQLRDVESLAAYGITLSTPSSQAAKLFDAAISQFVGWYSDTQLGGMESTMERMLNADPEFIGGRTLVYCVETISGRNANNSPELRDQIERIATDAQLKVNATKWEKLQVNALQHLSNEDPDTAIRQWEEILVEFPSDILSLHLAGITCLISGRLERIGDISGRILPSFKDECSLSSVHAWHSFGLSETNLFTQAERHAYTAMSMEPRCGWSAHSLAHVFEMTSRCEEGVAFMNQSELSWNFSDRIAGHNYWHWSLYHLTKGEFDAAKNLLEEQLFKHSTRDSLSLLYLMSMEDISIDEVLDKHYERIGEIVDLYKTDDHHRPFIDAHVMMGLCVTKKYDEAEEYMNESIRSDHLQGKIVNENLLRSILAYSRESYSECVQLLWPIKHNIKQIGGSNAQRDLFNLMLINASLRSHKLNDKLLARQLIEEREIHRSKSLRIERLKNLL</sequence>
<evidence type="ECO:0000313" key="5">
    <source>
        <dbReference type="EMBL" id="KAJ6641699.1"/>
    </source>
</evidence>
<dbReference type="EMBL" id="WJQU01000002">
    <property type="protein sequence ID" value="KAJ6641699.1"/>
    <property type="molecule type" value="Genomic_DNA"/>
</dbReference>
<accession>A0A9Q0S232</accession>
<protein>
    <recommendedName>
        <fullName evidence="2">Tetratricopeptide repeat protein 38</fullName>
    </recommendedName>
</protein>
<evidence type="ECO:0000313" key="6">
    <source>
        <dbReference type="Proteomes" id="UP001151699"/>
    </source>
</evidence>
<proteinExistence type="inferred from homology"/>
<name>A0A9Q0S232_9DIPT</name>
<keyword evidence="3" id="KW-0677">Repeat</keyword>
<dbReference type="InterPro" id="IPR033891">
    <property type="entry name" value="TTC38"/>
</dbReference>
<dbReference type="PANTHER" id="PTHR16263:SF4">
    <property type="entry name" value="TETRATRICOPEPTIDE REPEAT PROTEIN 38"/>
    <property type="match status" value="1"/>
</dbReference>
<keyword evidence="4" id="KW-0802">TPR repeat</keyword>
<dbReference type="Proteomes" id="UP001151699">
    <property type="component" value="Chromosome B"/>
</dbReference>
<reference evidence="5" key="1">
    <citation type="submission" date="2022-07" db="EMBL/GenBank/DDBJ databases">
        <authorList>
            <person name="Trinca V."/>
            <person name="Uliana J.V.C."/>
            <person name="Torres T.T."/>
            <person name="Ward R.J."/>
            <person name="Monesi N."/>
        </authorList>
    </citation>
    <scope>NUCLEOTIDE SEQUENCE</scope>
    <source>
        <strain evidence="5">HSMRA1968</strain>
        <tissue evidence="5">Whole embryos</tissue>
    </source>
</reference>
<dbReference type="InterPro" id="IPR011990">
    <property type="entry name" value="TPR-like_helical_dom_sf"/>
</dbReference>